<dbReference type="CDD" id="cd00220">
    <property type="entry name" value="VMO-I"/>
    <property type="match status" value="1"/>
</dbReference>
<dbReference type="STRING" id="158441.A0A226DF69"/>
<dbReference type="GO" id="GO:0005615">
    <property type="term" value="C:extracellular space"/>
    <property type="evidence" value="ECO:0007669"/>
    <property type="project" value="TreeGrafter"/>
</dbReference>
<dbReference type="OMA" id="TFHESVT"/>
<name>A0A226DF69_FOLCA</name>
<evidence type="ECO:0000313" key="1">
    <source>
        <dbReference type="EMBL" id="OXA42846.1"/>
    </source>
</evidence>
<dbReference type="EMBL" id="LNIX01000024">
    <property type="protein sequence ID" value="OXA42846.1"/>
    <property type="molecule type" value="Genomic_DNA"/>
</dbReference>
<evidence type="ECO:0000313" key="2">
    <source>
        <dbReference type="Proteomes" id="UP000198287"/>
    </source>
</evidence>
<dbReference type="PANTHER" id="PTHR18841">
    <property type="entry name" value="VITELLINE MEMBRANE OUTER LAYER PROTEIN I-RELATED"/>
    <property type="match status" value="1"/>
</dbReference>
<reference evidence="1 2" key="1">
    <citation type="submission" date="2015-12" db="EMBL/GenBank/DDBJ databases">
        <title>The genome of Folsomia candida.</title>
        <authorList>
            <person name="Faddeeva A."/>
            <person name="Derks M.F."/>
            <person name="Anvar Y."/>
            <person name="Smit S."/>
            <person name="Van Straalen N."/>
            <person name="Roelofs D."/>
        </authorList>
    </citation>
    <scope>NUCLEOTIDE SEQUENCE [LARGE SCALE GENOMIC DNA]</scope>
    <source>
        <strain evidence="1 2">VU population</strain>
        <tissue evidence="1">Whole body</tissue>
    </source>
</reference>
<accession>A0A226DF69</accession>
<proteinExistence type="predicted"/>
<dbReference type="InterPro" id="IPR005515">
    <property type="entry name" value="VOMI"/>
</dbReference>
<dbReference type="SUPFAM" id="SSF51092">
    <property type="entry name" value="Vitelline membrane outer protein-I (VMO-I)"/>
    <property type="match status" value="1"/>
</dbReference>
<dbReference type="Gene3D" id="2.100.10.20">
    <property type="entry name" value="Vitelline membrane outer layer protein I (VOMI)"/>
    <property type="match status" value="1"/>
</dbReference>
<dbReference type="Proteomes" id="UP000198287">
    <property type="component" value="Unassembled WGS sequence"/>
</dbReference>
<keyword evidence="2" id="KW-1185">Reference proteome</keyword>
<dbReference type="Gene3D" id="2.170.15.10">
    <property type="entry name" value="Proaerolysin, chain A, domain 3"/>
    <property type="match status" value="1"/>
</dbReference>
<dbReference type="OrthoDB" id="6329319at2759"/>
<sequence length="442" mass="48578">MMIKPRLKRFSLHFGIKLTHKRFRSRFLKLSKMSIYFLQTLTKFLLLCALITEIFSAGLIRHPEEISDISSLTTDIILESPIITQWGEWGPFDYCPPGTYAAGMSLKVEPYQGDDDDTALNGIKLLCIPPGSNNFSDSVEISSSVNQWGFWGKTQYCDAGVVTGFQLKSEVYQGGSKRRIKDDDTGANGLRIFCSNLPNGGYLEDVGGEWGDWTAPQKCLSQQAVCGIQTQDQEYVGSGDDTALNNVRMKCCTLTNIGSTCDPTDHWETILECDNTLSESPLTCTYQKNRGISRSSMASESVLNEHSVMTDIGFTSSLLYNGLSLNFAANLSASSATGYSWRSETSETFHESVTTTAEFVVPGCTKASASSATGYSWRSETSETFHESVTTTAEFVVPGCTKARLSQAVGNCGAFSVYTNYFRKEDLLPGTNIVVEETLFSD</sequence>
<comment type="caution">
    <text evidence="1">The sequence shown here is derived from an EMBL/GenBank/DDBJ whole genome shotgun (WGS) entry which is preliminary data.</text>
</comment>
<dbReference type="PANTHER" id="PTHR18841:SF0">
    <property type="entry name" value="VITELLINE MEMBRANE OUTER LAYER 1 HOMOLOG A-RELATED"/>
    <property type="match status" value="1"/>
</dbReference>
<protein>
    <submittedName>
        <fullName evidence="1">Vitelline membrane outer layer protein 1</fullName>
    </submittedName>
</protein>
<gene>
    <name evidence="1" type="ORF">Fcan01_22244</name>
</gene>
<dbReference type="AlphaFoldDB" id="A0A226DF69"/>
<organism evidence="1 2">
    <name type="scientific">Folsomia candida</name>
    <name type="common">Springtail</name>
    <dbReference type="NCBI Taxonomy" id="158441"/>
    <lineage>
        <taxon>Eukaryota</taxon>
        <taxon>Metazoa</taxon>
        <taxon>Ecdysozoa</taxon>
        <taxon>Arthropoda</taxon>
        <taxon>Hexapoda</taxon>
        <taxon>Collembola</taxon>
        <taxon>Entomobryomorpha</taxon>
        <taxon>Isotomoidea</taxon>
        <taxon>Isotomidae</taxon>
        <taxon>Proisotominae</taxon>
        <taxon>Folsomia</taxon>
    </lineage>
</organism>
<dbReference type="Pfam" id="PF03762">
    <property type="entry name" value="VOMI"/>
    <property type="match status" value="1"/>
</dbReference>
<dbReference type="InterPro" id="IPR036706">
    <property type="entry name" value="VOMI_sf"/>
</dbReference>